<dbReference type="OrthoDB" id="1001863at2759"/>
<feature type="region of interest" description="Disordered" evidence="1">
    <location>
        <begin position="1"/>
        <end position="20"/>
    </location>
</feature>
<dbReference type="AlphaFoldDB" id="A0A9D3WE20"/>
<dbReference type="PANTHER" id="PTHR31286:SF99">
    <property type="entry name" value="DUF4283 DOMAIN-CONTAINING PROTEIN"/>
    <property type="match status" value="1"/>
</dbReference>
<accession>A0A9D3WE20</accession>
<reference evidence="2 3" key="1">
    <citation type="journal article" date="2021" name="Plant Biotechnol. J.">
        <title>Multi-omics assisted identification of the key and species-specific regulatory components of drought-tolerant mechanisms in Gossypium stocksii.</title>
        <authorList>
            <person name="Yu D."/>
            <person name="Ke L."/>
            <person name="Zhang D."/>
            <person name="Wu Y."/>
            <person name="Sun Y."/>
            <person name="Mei J."/>
            <person name="Sun J."/>
            <person name="Sun Y."/>
        </authorList>
    </citation>
    <scope>NUCLEOTIDE SEQUENCE [LARGE SCALE GENOMIC DNA]</scope>
    <source>
        <strain evidence="3">cv. E1</strain>
        <tissue evidence="2">Leaf</tissue>
    </source>
</reference>
<keyword evidence="3" id="KW-1185">Reference proteome</keyword>
<sequence length="549" mass="63323">MSYKEMLMNRSDSKSEFDAEDDDFLDDDEIQIHEDDVEICFEGKYPEISFSERVHELIDQSIKKTLIFASKKDYKKVLIGGPWMIFYHYLVVQPWSKDFTTKESSRLKIVAWICLPGLYYRYYGKGLLRIIGDVAGHVVKVDYKTTLAKRGRFVRIAVVVDLKKPLVMFVGLDGVPQPFEYEGLPMVCYEYRRLSHTSETCPHKTQKVSIEVAGLTVDTNAAKKLVNEEQSLYSSWMHVNSWRKRVVAVDKERKLKNIRKVYNHQTTNNLLRNLIGQLWSWIVMRKVVNFIVQFIHICYQKPGEMTKVYRTAVYASPNGTKQKKLRPQLAALVHDPEKAWLLGENFNAIVSSDEHEGGSINRSRRLLARISGVEKALEKAPPNALIDLERDLKMKLNTVLTQEESLWYKKSKSKWLSKGDQDTRFFHLNTVKRRRANYITTLTLEDGVRCEDQAKLKHADMVFYSNLFAKDNYVNEAAVDQMMVVHQVMKAFCNFSGNGVSNEKLLYLLPNETVLVCSMVNNKGEWDMDVLKTMLPSSSTAYITAVNGE</sequence>
<dbReference type="EMBL" id="JAIQCV010000002">
    <property type="protein sequence ID" value="KAH1121585.1"/>
    <property type="molecule type" value="Genomic_DNA"/>
</dbReference>
<comment type="caution">
    <text evidence="2">The sequence shown here is derived from an EMBL/GenBank/DDBJ whole genome shotgun (WGS) entry which is preliminary data.</text>
</comment>
<organism evidence="2 3">
    <name type="scientific">Gossypium stocksii</name>
    <dbReference type="NCBI Taxonomy" id="47602"/>
    <lineage>
        <taxon>Eukaryota</taxon>
        <taxon>Viridiplantae</taxon>
        <taxon>Streptophyta</taxon>
        <taxon>Embryophyta</taxon>
        <taxon>Tracheophyta</taxon>
        <taxon>Spermatophyta</taxon>
        <taxon>Magnoliopsida</taxon>
        <taxon>eudicotyledons</taxon>
        <taxon>Gunneridae</taxon>
        <taxon>Pentapetalae</taxon>
        <taxon>rosids</taxon>
        <taxon>malvids</taxon>
        <taxon>Malvales</taxon>
        <taxon>Malvaceae</taxon>
        <taxon>Malvoideae</taxon>
        <taxon>Gossypium</taxon>
    </lineage>
</organism>
<protein>
    <recommendedName>
        <fullName evidence="4">DUF4283 domain-containing protein</fullName>
    </recommendedName>
</protein>
<evidence type="ECO:0000256" key="1">
    <source>
        <dbReference type="SAM" id="MobiDB-lite"/>
    </source>
</evidence>
<proteinExistence type="predicted"/>
<evidence type="ECO:0008006" key="4">
    <source>
        <dbReference type="Google" id="ProtNLM"/>
    </source>
</evidence>
<gene>
    <name evidence="2" type="ORF">J1N35_004745</name>
</gene>
<dbReference type="Proteomes" id="UP000828251">
    <property type="component" value="Unassembled WGS sequence"/>
</dbReference>
<dbReference type="InterPro" id="IPR040256">
    <property type="entry name" value="At4g02000-like"/>
</dbReference>
<name>A0A9D3WE20_9ROSI</name>
<evidence type="ECO:0000313" key="3">
    <source>
        <dbReference type="Proteomes" id="UP000828251"/>
    </source>
</evidence>
<dbReference type="PANTHER" id="PTHR31286">
    <property type="entry name" value="GLYCINE-RICH CELL WALL STRUCTURAL PROTEIN 1.8-LIKE"/>
    <property type="match status" value="1"/>
</dbReference>
<evidence type="ECO:0000313" key="2">
    <source>
        <dbReference type="EMBL" id="KAH1121585.1"/>
    </source>
</evidence>